<accession>A0ABQ1X1S9</accession>
<evidence type="ECO:0000259" key="3">
    <source>
        <dbReference type="SMART" id="SM00939"/>
    </source>
</evidence>
<name>A0ABQ1X1S9_9BACT</name>
<gene>
    <name evidence="4" type="primary">gaa</name>
    <name evidence="4" type="ORF">GCM10011378_34780</name>
</gene>
<organism evidence="4 5">
    <name type="scientific">Hymenobacter glacieicola</name>
    <dbReference type="NCBI Taxonomy" id="1562124"/>
    <lineage>
        <taxon>Bacteria</taxon>
        <taxon>Pseudomonadati</taxon>
        <taxon>Bacteroidota</taxon>
        <taxon>Cytophagia</taxon>
        <taxon>Cytophagales</taxon>
        <taxon>Hymenobacteraceae</taxon>
        <taxon>Hymenobacter</taxon>
    </lineage>
</organism>
<evidence type="ECO:0000313" key="4">
    <source>
        <dbReference type="EMBL" id="GGG55639.1"/>
    </source>
</evidence>
<keyword evidence="2" id="KW-0812">Transmembrane</keyword>
<dbReference type="EMBL" id="BMGS01000010">
    <property type="protein sequence ID" value="GGG55639.1"/>
    <property type="molecule type" value="Genomic_DNA"/>
</dbReference>
<keyword evidence="2" id="KW-0472">Membrane</keyword>
<dbReference type="Pfam" id="PF08530">
    <property type="entry name" value="PepX_C"/>
    <property type="match status" value="1"/>
</dbReference>
<keyword evidence="5" id="KW-1185">Reference proteome</keyword>
<reference evidence="5" key="1">
    <citation type="journal article" date="2019" name="Int. J. Syst. Evol. Microbiol.">
        <title>The Global Catalogue of Microorganisms (GCM) 10K type strain sequencing project: providing services to taxonomists for standard genome sequencing and annotation.</title>
        <authorList>
            <consortium name="The Broad Institute Genomics Platform"/>
            <consortium name="The Broad Institute Genome Sequencing Center for Infectious Disease"/>
            <person name="Wu L."/>
            <person name="Ma J."/>
        </authorList>
    </citation>
    <scope>NUCLEOTIDE SEQUENCE [LARGE SCALE GENOMIC DNA]</scope>
    <source>
        <strain evidence="5">CGMCC 1.12990</strain>
    </source>
</reference>
<dbReference type="SUPFAM" id="SSF49785">
    <property type="entry name" value="Galactose-binding domain-like"/>
    <property type="match status" value="1"/>
</dbReference>
<dbReference type="Pfam" id="PF02129">
    <property type="entry name" value="Peptidase_S15"/>
    <property type="match status" value="1"/>
</dbReference>
<dbReference type="Proteomes" id="UP000601361">
    <property type="component" value="Unassembled WGS sequence"/>
</dbReference>
<evidence type="ECO:0000256" key="1">
    <source>
        <dbReference type="ARBA" id="ARBA00022801"/>
    </source>
</evidence>
<sequence length="671" mass="75420">MGTVPASAYLTLASLIYFYPILPPMIYPYLRPAALAALLASGAGVALAQTPVTYPLPSEADKQQLAITLADTLYIQQHYNKLEYQIPMRDGVKLYTIVYAPKDADKVKYPIMLNRTPYAVGPYGSGKYKKSLGPSSTMLHEGYIFAYQDVRGRYMSEGQFVNVRPEKDAYKGKKDIDEGTDTYDTIAWLLKKGPKNNGRVGQWGISYPGYYTATGLLSRHPALKASSPQAPIADWFWDDFHHNGAFFLPHAFNFLASFGLPRPQPTPTGNPAFQHGTPDGYDFFMRLGPLKNADAKYYQGKVAFWKEIIQHPNYDEFWQARDLRPHLKNLNKGTAVLTVGGFNDAEDLFGALKIYETIEKQNPGMRNGLVMGPWVHGGWARGTGEVVGNVAYGESPSLYYQKEIEAPFFKSYLKDGKPAPMPEATVFEGGTNRWRTFAAWPPTETKERTLYFQPNGKIGFEQPSSGPEFDQYLSDPAHPVPFTEATATGMTREYMTDDQRFASRRPDVLTYQTEVLTEDLTLVGPIEALLQVATTGTDADWVVKVIDVYPDNTPNNSRLNPAVKLGGYQQMVRSEVMRGRFRNSFSKPEAFVPGQVTAVPFTVQDLCHTFRKGHRLMVQVQSSWFPLVDRNPQTFVPNIFEADEKDFQAATHRLYHSPQHASQLKIRVLEQ</sequence>
<keyword evidence="1" id="KW-0378">Hydrolase</keyword>
<proteinExistence type="predicted"/>
<feature type="domain" description="Xaa-Pro dipeptidyl-peptidase C-terminal" evidence="3">
    <location>
        <begin position="406"/>
        <end position="665"/>
    </location>
</feature>
<dbReference type="Gene3D" id="2.60.120.260">
    <property type="entry name" value="Galactose-binding domain-like"/>
    <property type="match status" value="1"/>
</dbReference>
<keyword evidence="2" id="KW-1133">Transmembrane helix</keyword>
<dbReference type="InterPro" id="IPR000383">
    <property type="entry name" value="Xaa-Pro-like_dom"/>
</dbReference>
<dbReference type="InterPro" id="IPR013736">
    <property type="entry name" value="Xaa-Pro_dipept_C"/>
</dbReference>
<dbReference type="NCBIfam" id="TIGR00976">
    <property type="entry name" value="CocE_NonD"/>
    <property type="match status" value="1"/>
</dbReference>
<dbReference type="SMART" id="SM00939">
    <property type="entry name" value="PepX_C"/>
    <property type="match status" value="1"/>
</dbReference>
<protein>
    <submittedName>
        <fullName evidence="4">Glutaryl-7-ACA acylase</fullName>
    </submittedName>
</protein>
<dbReference type="Gene3D" id="1.10.3020.10">
    <property type="entry name" value="alpha-amino acid ester hydrolase ( Helical cap domain)"/>
    <property type="match status" value="1"/>
</dbReference>
<comment type="caution">
    <text evidence="4">The sequence shown here is derived from an EMBL/GenBank/DDBJ whole genome shotgun (WGS) entry which is preliminary data.</text>
</comment>
<dbReference type="Gene3D" id="3.40.50.1820">
    <property type="entry name" value="alpha/beta hydrolase"/>
    <property type="match status" value="1"/>
</dbReference>
<dbReference type="InterPro" id="IPR008979">
    <property type="entry name" value="Galactose-bd-like_sf"/>
</dbReference>
<feature type="transmembrane region" description="Helical" evidence="2">
    <location>
        <begin position="6"/>
        <end position="22"/>
    </location>
</feature>
<dbReference type="SUPFAM" id="SSF53474">
    <property type="entry name" value="alpha/beta-Hydrolases"/>
    <property type="match status" value="1"/>
</dbReference>
<evidence type="ECO:0000256" key="2">
    <source>
        <dbReference type="SAM" id="Phobius"/>
    </source>
</evidence>
<dbReference type="InterPro" id="IPR029058">
    <property type="entry name" value="AB_hydrolase_fold"/>
</dbReference>
<evidence type="ECO:0000313" key="5">
    <source>
        <dbReference type="Proteomes" id="UP000601361"/>
    </source>
</evidence>
<dbReference type="InterPro" id="IPR005674">
    <property type="entry name" value="CocE/Ser_esterase"/>
</dbReference>